<organism evidence="5 7">
    <name type="scientific">Rhizophagus clarus</name>
    <dbReference type="NCBI Taxonomy" id="94130"/>
    <lineage>
        <taxon>Eukaryota</taxon>
        <taxon>Fungi</taxon>
        <taxon>Fungi incertae sedis</taxon>
        <taxon>Mucoromycota</taxon>
        <taxon>Glomeromycotina</taxon>
        <taxon>Glomeromycetes</taxon>
        <taxon>Glomerales</taxon>
        <taxon>Glomeraceae</taxon>
        <taxon>Rhizophagus</taxon>
    </lineage>
</organism>
<dbReference type="Proteomes" id="UP000247702">
    <property type="component" value="Unassembled WGS sequence"/>
</dbReference>
<keyword evidence="2" id="KW-0294">Fucose metabolism</keyword>
<dbReference type="EMBL" id="BEXD01004330">
    <property type="protein sequence ID" value="GBC09817.1"/>
    <property type="molecule type" value="Genomic_DNA"/>
</dbReference>
<evidence type="ECO:0000256" key="3">
    <source>
        <dbReference type="ARBA" id="ARBA00023277"/>
    </source>
</evidence>
<dbReference type="STRING" id="94130.A0A2Z6SPP4"/>
<accession>A0A2Z6SPP4</accession>
<keyword evidence="3" id="KW-0119">Carbohydrate metabolism</keyword>
<evidence type="ECO:0000313" key="6">
    <source>
        <dbReference type="EMBL" id="GES88842.1"/>
    </source>
</evidence>
<dbReference type="Pfam" id="PF10250">
    <property type="entry name" value="O-FucT"/>
    <property type="match status" value="1"/>
</dbReference>
<dbReference type="AlphaFoldDB" id="A0A2Z6SPP4"/>
<evidence type="ECO:0000256" key="2">
    <source>
        <dbReference type="ARBA" id="ARBA00023253"/>
    </source>
</evidence>
<dbReference type="GO" id="GO:0016740">
    <property type="term" value="F:transferase activity"/>
    <property type="evidence" value="ECO:0007669"/>
    <property type="project" value="UniProtKB-KW"/>
</dbReference>
<comment type="caution">
    <text evidence="5">The sequence shown here is derived from an EMBL/GenBank/DDBJ whole genome shotgun (WGS) entry which is preliminary data.</text>
</comment>
<dbReference type="InterPro" id="IPR019378">
    <property type="entry name" value="GDP-Fuc_O-FucTrfase"/>
</dbReference>
<keyword evidence="1" id="KW-0808">Transferase</keyword>
<protein>
    <submittedName>
        <fullName evidence="6">CigA protein</fullName>
    </submittedName>
</protein>
<reference evidence="6" key="2">
    <citation type="submission" date="2019-10" db="EMBL/GenBank/DDBJ databases">
        <title>Conservation and host-specific expression of non-tandemly repeated heterogenous ribosome RNA gene in arbuscular mycorrhizal fungi.</title>
        <authorList>
            <person name="Maeda T."/>
            <person name="Kobayashi Y."/>
            <person name="Nakagawa T."/>
            <person name="Ezawa T."/>
            <person name="Yamaguchi K."/>
            <person name="Bino T."/>
            <person name="Nishimoto Y."/>
            <person name="Shigenobu S."/>
            <person name="Kawaguchi M."/>
        </authorList>
    </citation>
    <scope>NUCLEOTIDE SEQUENCE</scope>
    <source>
        <strain evidence="6">HR1</strain>
    </source>
</reference>
<dbReference type="GO" id="GO:0006004">
    <property type="term" value="P:fucose metabolic process"/>
    <property type="evidence" value="ECO:0007669"/>
    <property type="project" value="UniProtKB-KW"/>
</dbReference>
<reference evidence="5 7" key="1">
    <citation type="submission" date="2017-11" db="EMBL/GenBank/DDBJ databases">
        <title>The genome of Rhizophagus clarus HR1 reveals common genetic basis of auxotrophy among arbuscular mycorrhizal fungi.</title>
        <authorList>
            <person name="Kobayashi Y."/>
        </authorList>
    </citation>
    <scope>NUCLEOTIDE SEQUENCE [LARGE SCALE GENOMIC DNA]</scope>
    <source>
        <strain evidence="5 7">HR1</strain>
    </source>
</reference>
<dbReference type="Proteomes" id="UP000615446">
    <property type="component" value="Unassembled WGS sequence"/>
</dbReference>
<dbReference type="PANTHER" id="PTHR36050">
    <property type="entry name" value="O-FUCOSYLTRANSFERASE 30"/>
    <property type="match status" value="1"/>
</dbReference>
<keyword evidence="7" id="KW-1185">Reference proteome</keyword>
<keyword evidence="4" id="KW-0812">Transmembrane</keyword>
<name>A0A2Z6SPP4_9GLOM</name>
<evidence type="ECO:0000256" key="4">
    <source>
        <dbReference type="SAM" id="Phobius"/>
    </source>
</evidence>
<keyword evidence="4" id="KW-1133">Transmembrane helix</keyword>
<dbReference type="OrthoDB" id="1882547at2759"/>
<keyword evidence="4" id="KW-0472">Membrane</keyword>
<gene>
    <name evidence="6" type="ORF">RCL2_001577000</name>
    <name evidence="5" type="ORF">RclHR1_09130007</name>
</gene>
<feature type="transmembrane region" description="Helical" evidence="4">
    <location>
        <begin position="36"/>
        <end position="54"/>
    </location>
</feature>
<sequence>MAPDKKNHYYNYYNNNNNNNYYFQAVSFPFKRLLRITYPLLILFAIFTFYFSYIDCFIDPLELRCLKENYDDIETTPPIQNAILTEEKFITYLPHSQFHNQLIELKNAIVIAYLTNRTLIVPSILQSDHHTLNIAHSRLYNLYHQIINYTNIKKDRLLCDVKYSDYCSSEYKKYDSFELINWEEIIDFNWVKNYVKIIHRGYDFSIEGLFDTCNIIIDDTKNNTSIQELLDDNKDIYVISNDNKYHYRFFDTENPHNNYILNKYETPYLISDLRKRDEKLIHLDTLFGSTKIDFRDKDVIKWRIDMLRSLKISHPILLDVSNNIINELGGFGNFLGAHVRASDGRFKKNFGKIIDHVIEMLKFHPQNISNQTSNNNNNSSDIITLNDCKKLNKRIIFIATDSSNVHVQLSKIFSTFPCVFTMEDFDSLVDPLRKIPYTFDRNANMANFFYPLLDLLIVSNAMDVIITYSSTFSGFAKYYHEVLAFERESLKNNHNITKIRGGE</sequence>
<dbReference type="Gene3D" id="3.40.50.11350">
    <property type="match status" value="1"/>
</dbReference>
<proteinExistence type="predicted"/>
<evidence type="ECO:0000313" key="5">
    <source>
        <dbReference type="EMBL" id="GBC09817.1"/>
    </source>
</evidence>
<dbReference type="PANTHER" id="PTHR36050:SF1">
    <property type="entry name" value="O-FUCOSYLTRANSFERASE 30"/>
    <property type="match status" value="1"/>
</dbReference>
<evidence type="ECO:0000313" key="7">
    <source>
        <dbReference type="Proteomes" id="UP000247702"/>
    </source>
</evidence>
<evidence type="ECO:0000256" key="1">
    <source>
        <dbReference type="ARBA" id="ARBA00022679"/>
    </source>
</evidence>
<dbReference type="EMBL" id="BLAL01000182">
    <property type="protein sequence ID" value="GES88842.1"/>
    <property type="molecule type" value="Genomic_DNA"/>
</dbReference>